<proteinExistence type="predicted"/>
<keyword evidence="3" id="KW-1185">Reference proteome</keyword>
<dbReference type="EMBL" id="JBIRGH010000024">
    <property type="protein sequence ID" value="MFH8588500.1"/>
    <property type="molecule type" value="Genomic_DNA"/>
</dbReference>
<protein>
    <submittedName>
        <fullName evidence="2">Helix-turn-helix domain-containing protein</fullName>
    </submittedName>
</protein>
<comment type="caution">
    <text evidence="2">The sequence shown here is derived from an EMBL/GenBank/DDBJ whole genome shotgun (WGS) entry which is preliminary data.</text>
</comment>
<evidence type="ECO:0000259" key="1">
    <source>
        <dbReference type="Pfam" id="PF19575"/>
    </source>
</evidence>
<accession>A0ABW7RK93</accession>
<gene>
    <name evidence="2" type="ORF">ACH4GP_29610</name>
</gene>
<reference evidence="2 3" key="1">
    <citation type="submission" date="2024-10" db="EMBL/GenBank/DDBJ databases">
        <title>The Natural Products Discovery Center: Release of the First 8490 Sequenced Strains for Exploring Actinobacteria Biosynthetic Diversity.</title>
        <authorList>
            <person name="Kalkreuter E."/>
            <person name="Kautsar S.A."/>
            <person name="Yang D."/>
            <person name="Bader C.D."/>
            <person name="Teijaro C.N."/>
            <person name="Fluegel L."/>
            <person name="Davis C.M."/>
            <person name="Simpson J.R."/>
            <person name="Lauterbach L."/>
            <person name="Steele A.D."/>
            <person name="Gui C."/>
            <person name="Meng S."/>
            <person name="Li G."/>
            <person name="Viehrig K."/>
            <person name="Ye F."/>
            <person name="Su P."/>
            <person name="Kiefer A.F."/>
            <person name="Nichols A."/>
            <person name="Cepeda A.J."/>
            <person name="Yan W."/>
            <person name="Fan B."/>
            <person name="Jiang Y."/>
            <person name="Adhikari A."/>
            <person name="Zheng C.-J."/>
            <person name="Schuster L."/>
            <person name="Cowan T.M."/>
            <person name="Smanski M.J."/>
            <person name="Chevrette M.G."/>
            <person name="De Carvalho L.P.S."/>
            <person name="Shen B."/>
        </authorList>
    </citation>
    <scope>NUCLEOTIDE SEQUENCE [LARGE SCALE GENOMIC DNA]</scope>
    <source>
        <strain evidence="2 3">NPDC018013</strain>
    </source>
</reference>
<evidence type="ECO:0000313" key="2">
    <source>
        <dbReference type="EMBL" id="MFH8588500.1"/>
    </source>
</evidence>
<evidence type="ECO:0000313" key="3">
    <source>
        <dbReference type="Proteomes" id="UP001610990"/>
    </source>
</evidence>
<dbReference type="InterPro" id="IPR045745">
    <property type="entry name" value="HTH_58_Actinobacteria-type"/>
</dbReference>
<sequence length="70" mass="7470">MNAPARAAAPCRQPHTQPHHLLLLAQNAVAHAGLLADETGRSYTAVHKLLTYAGTTFRPRGGVLRKESAS</sequence>
<dbReference type="Proteomes" id="UP001610990">
    <property type="component" value="Unassembled WGS sequence"/>
</dbReference>
<organism evidence="2 3">
    <name type="scientific">Streptomyces celluloflavus</name>
    <dbReference type="NCBI Taxonomy" id="58344"/>
    <lineage>
        <taxon>Bacteria</taxon>
        <taxon>Bacillati</taxon>
        <taxon>Actinomycetota</taxon>
        <taxon>Actinomycetes</taxon>
        <taxon>Kitasatosporales</taxon>
        <taxon>Streptomycetaceae</taxon>
        <taxon>Streptomyces</taxon>
    </lineage>
</organism>
<name>A0ABW7RK93_9ACTN</name>
<dbReference type="Pfam" id="PF19575">
    <property type="entry name" value="HTH_58"/>
    <property type="match status" value="1"/>
</dbReference>
<feature type="domain" description="Helix-turn-helix" evidence="1">
    <location>
        <begin position="35"/>
        <end position="65"/>
    </location>
</feature>
<dbReference type="RefSeq" id="WP_397675484.1">
    <property type="nucleotide sequence ID" value="NZ_CP108413.1"/>
</dbReference>